<feature type="region of interest" description="Disordered" evidence="9">
    <location>
        <begin position="570"/>
        <end position="595"/>
    </location>
</feature>
<keyword evidence="6 7" id="KW-0413">Isomerase</keyword>
<proteinExistence type="inferred from homology"/>
<gene>
    <name evidence="11" type="ORF">RJT34_16227</name>
</gene>
<sequence>MDTKEDTEQEYAPKKKPPSEDEKRKKKIVPGSLMKALIRTGGGDSGPSDGDQVIYHCIIRTLDGVLVESTRSEHGGRGTPIRNVLGKSKMLLGLLEGIPTMLKGEVAMFKMKPQLHYGEDDCPIFAPDGFPKDVELHFEIELIDFFKAKVVTDDLGVVKKVVREGQGWECPREPYEVKAWISAKTATGKLIMSHTEGEPYFFTFGKSEVPKGLEMGIGTMVREEKAVLYVTSQYLSVSPLMPLIEDYDEVQFEVELVHFVQVRDMLGDGRLIKRRIRDGKGDFPMDCPLHDSLLRVHYKGTVLNEEKRVFYDTRIDNDGQPLEFCSGEGLVPEGFEMSVRLMLPGEISLVTCPPDYAYDKFPRPLNVPEGSQIQWEIELLGFEMPKDWTGLDFKTIMNEAENIRNTGNRLYKEGKYELAKAKYEKVLREFNHVNPQDDEEGKFFSDTRNLLHLNVSACYLKLGECRKAIETCNKVLEANPAHVKGLYRRGMAYMTAGDFEEAKADFQMMMKVDKSIESDATAALQKLKQKEQEVEKKARKQFKGLFDKKPGEIAEAKADVDADQITSESQRLIGDGEVHGDSDGTSSEDSHEVPPDAHKSGWFSLFWPTGRRLFSAIGLNRCTIL</sequence>
<evidence type="ECO:0000256" key="8">
    <source>
        <dbReference type="PROSITE-ProRule" id="PRU00339"/>
    </source>
</evidence>
<dbReference type="SMART" id="SM00028">
    <property type="entry name" value="TPR"/>
    <property type="match status" value="3"/>
</dbReference>
<dbReference type="PROSITE" id="PS50059">
    <property type="entry name" value="FKBP_PPIASE"/>
    <property type="match status" value="3"/>
</dbReference>
<evidence type="ECO:0000313" key="11">
    <source>
        <dbReference type="EMBL" id="KAK7293363.1"/>
    </source>
</evidence>
<protein>
    <recommendedName>
        <fullName evidence="3 7">peptidylprolyl isomerase</fullName>
        <ecNumber evidence="3 7">5.2.1.8</ecNumber>
    </recommendedName>
</protein>
<accession>A0AAN9J715</accession>
<feature type="domain" description="PPIase FKBP-type" evidence="10">
    <location>
        <begin position="50"/>
        <end position="146"/>
    </location>
</feature>
<dbReference type="InterPro" id="IPR001179">
    <property type="entry name" value="PPIase_FKBP_dom"/>
</dbReference>
<evidence type="ECO:0000256" key="3">
    <source>
        <dbReference type="ARBA" id="ARBA00013194"/>
    </source>
</evidence>
<feature type="domain" description="PPIase FKBP-type" evidence="10">
    <location>
        <begin position="291"/>
        <end position="383"/>
    </location>
</feature>
<evidence type="ECO:0000256" key="2">
    <source>
        <dbReference type="ARBA" id="ARBA00006577"/>
    </source>
</evidence>
<dbReference type="FunFam" id="3.10.50.40:FF:000029">
    <property type="entry name" value="Peptidylprolyl isomerase"/>
    <property type="match status" value="1"/>
</dbReference>
<organism evidence="11 12">
    <name type="scientific">Clitoria ternatea</name>
    <name type="common">Butterfly pea</name>
    <dbReference type="NCBI Taxonomy" id="43366"/>
    <lineage>
        <taxon>Eukaryota</taxon>
        <taxon>Viridiplantae</taxon>
        <taxon>Streptophyta</taxon>
        <taxon>Embryophyta</taxon>
        <taxon>Tracheophyta</taxon>
        <taxon>Spermatophyta</taxon>
        <taxon>Magnoliopsida</taxon>
        <taxon>eudicotyledons</taxon>
        <taxon>Gunneridae</taxon>
        <taxon>Pentapetalae</taxon>
        <taxon>rosids</taxon>
        <taxon>fabids</taxon>
        <taxon>Fabales</taxon>
        <taxon>Fabaceae</taxon>
        <taxon>Papilionoideae</taxon>
        <taxon>50 kb inversion clade</taxon>
        <taxon>NPAAA clade</taxon>
        <taxon>indigoferoid/millettioid clade</taxon>
        <taxon>Phaseoleae</taxon>
        <taxon>Clitoria</taxon>
    </lineage>
</organism>
<keyword evidence="5 8" id="KW-0802">TPR repeat</keyword>
<dbReference type="FunFam" id="3.10.50.40:FF:000052">
    <property type="entry name" value="Peptidylprolyl isomerase"/>
    <property type="match status" value="1"/>
</dbReference>
<dbReference type="InterPro" id="IPR046357">
    <property type="entry name" value="PPIase_dom_sf"/>
</dbReference>
<comment type="similarity">
    <text evidence="2">Belongs to the FKBP-type PPIase family.</text>
</comment>
<dbReference type="Pfam" id="PF13181">
    <property type="entry name" value="TPR_8"/>
    <property type="match status" value="2"/>
</dbReference>
<dbReference type="EMBL" id="JAYKXN010000004">
    <property type="protein sequence ID" value="KAK7293363.1"/>
    <property type="molecule type" value="Genomic_DNA"/>
</dbReference>
<dbReference type="FunFam" id="1.25.40.10:FF:000008">
    <property type="entry name" value="Peptidylprolyl isomerase"/>
    <property type="match status" value="1"/>
</dbReference>
<dbReference type="PROSITE" id="PS50005">
    <property type="entry name" value="TPR"/>
    <property type="match status" value="2"/>
</dbReference>
<dbReference type="Gene3D" id="3.10.50.40">
    <property type="match status" value="3"/>
</dbReference>
<evidence type="ECO:0000256" key="4">
    <source>
        <dbReference type="ARBA" id="ARBA00022737"/>
    </source>
</evidence>
<dbReference type="AlphaFoldDB" id="A0AAN9J715"/>
<evidence type="ECO:0000313" key="12">
    <source>
        <dbReference type="Proteomes" id="UP001359559"/>
    </source>
</evidence>
<dbReference type="InterPro" id="IPR019734">
    <property type="entry name" value="TPR_rpt"/>
</dbReference>
<dbReference type="PANTHER" id="PTHR46512:SF8">
    <property type="entry name" value="PEPTIDYLPROLYL ISOMERASE"/>
    <property type="match status" value="1"/>
</dbReference>
<reference evidence="11 12" key="1">
    <citation type="submission" date="2024-01" db="EMBL/GenBank/DDBJ databases">
        <title>The genomes of 5 underutilized Papilionoideae crops provide insights into root nodulation and disease resistance.</title>
        <authorList>
            <person name="Yuan L."/>
        </authorList>
    </citation>
    <scope>NUCLEOTIDE SEQUENCE [LARGE SCALE GENOMIC DNA]</scope>
    <source>
        <strain evidence="11">LY-2023</strain>
        <tissue evidence="11">Leaf</tissue>
    </source>
</reference>
<feature type="repeat" description="TPR" evidence="8">
    <location>
        <begin position="449"/>
        <end position="482"/>
    </location>
</feature>
<dbReference type="SUPFAM" id="SSF48452">
    <property type="entry name" value="TPR-like"/>
    <property type="match status" value="1"/>
</dbReference>
<comment type="caution">
    <text evidence="11">The sequence shown here is derived from an EMBL/GenBank/DDBJ whole genome shotgun (WGS) entry which is preliminary data.</text>
</comment>
<evidence type="ECO:0000256" key="7">
    <source>
        <dbReference type="PROSITE-ProRule" id="PRU00277"/>
    </source>
</evidence>
<evidence type="ECO:0000259" key="10">
    <source>
        <dbReference type="PROSITE" id="PS50059"/>
    </source>
</evidence>
<dbReference type="Pfam" id="PF00254">
    <property type="entry name" value="FKBP_C"/>
    <property type="match status" value="3"/>
</dbReference>
<dbReference type="EC" id="5.2.1.8" evidence="3 7"/>
<feature type="domain" description="PPIase FKBP-type" evidence="10">
    <location>
        <begin position="174"/>
        <end position="260"/>
    </location>
</feature>
<dbReference type="Proteomes" id="UP001359559">
    <property type="component" value="Unassembled WGS sequence"/>
</dbReference>
<evidence type="ECO:0000256" key="9">
    <source>
        <dbReference type="SAM" id="MobiDB-lite"/>
    </source>
</evidence>
<keyword evidence="12" id="KW-1185">Reference proteome</keyword>
<keyword evidence="4" id="KW-0677">Repeat</keyword>
<dbReference type="FunFam" id="3.10.50.40:FF:000039">
    <property type="entry name" value="Peptidylprolyl isomerase"/>
    <property type="match status" value="1"/>
</dbReference>
<name>A0AAN9J715_CLITE</name>
<comment type="catalytic activity">
    <reaction evidence="1 7">
        <text>[protein]-peptidylproline (omega=180) = [protein]-peptidylproline (omega=0)</text>
        <dbReference type="Rhea" id="RHEA:16237"/>
        <dbReference type="Rhea" id="RHEA-COMP:10747"/>
        <dbReference type="Rhea" id="RHEA-COMP:10748"/>
        <dbReference type="ChEBI" id="CHEBI:83833"/>
        <dbReference type="ChEBI" id="CHEBI:83834"/>
        <dbReference type="EC" id="5.2.1.8"/>
    </reaction>
</comment>
<feature type="repeat" description="TPR" evidence="8">
    <location>
        <begin position="483"/>
        <end position="516"/>
    </location>
</feature>
<dbReference type="GO" id="GO:0003755">
    <property type="term" value="F:peptidyl-prolyl cis-trans isomerase activity"/>
    <property type="evidence" value="ECO:0007669"/>
    <property type="project" value="UniProtKB-KW"/>
</dbReference>
<feature type="region of interest" description="Disordered" evidence="9">
    <location>
        <begin position="1"/>
        <end position="28"/>
    </location>
</feature>
<dbReference type="InterPro" id="IPR050754">
    <property type="entry name" value="FKBP4/5/8-like"/>
</dbReference>
<evidence type="ECO:0000256" key="1">
    <source>
        <dbReference type="ARBA" id="ARBA00000971"/>
    </source>
</evidence>
<evidence type="ECO:0000256" key="6">
    <source>
        <dbReference type="ARBA" id="ARBA00023235"/>
    </source>
</evidence>
<dbReference type="Gene3D" id="1.25.40.10">
    <property type="entry name" value="Tetratricopeptide repeat domain"/>
    <property type="match status" value="1"/>
</dbReference>
<dbReference type="SUPFAM" id="SSF54534">
    <property type="entry name" value="FKBP-like"/>
    <property type="match status" value="3"/>
</dbReference>
<dbReference type="PANTHER" id="PTHR46512">
    <property type="entry name" value="PEPTIDYLPROLYL ISOMERASE"/>
    <property type="match status" value="1"/>
</dbReference>
<keyword evidence="7" id="KW-0697">Rotamase</keyword>
<evidence type="ECO:0000256" key="5">
    <source>
        <dbReference type="ARBA" id="ARBA00022803"/>
    </source>
</evidence>
<feature type="compositionally biased region" description="Basic and acidic residues" evidence="9">
    <location>
        <begin position="1"/>
        <end position="23"/>
    </location>
</feature>
<dbReference type="InterPro" id="IPR011990">
    <property type="entry name" value="TPR-like_helical_dom_sf"/>
</dbReference>
<feature type="compositionally biased region" description="Basic and acidic residues" evidence="9">
    <location>
        <begin position="574"/>
        <end position="595"/>
    </location>
</feature>